<organism evidence="14 15">
    <name type="scientific">Bursaphelenchus okinawaensis</name>
    <dbReference type="NCBI Taxonomy" id="465554"/>
    <lineage>
        <taxon>Eukaryota</taxon>
        <taxon>Metazoa</taxon>
        <taxon>Ecdysozoa</taxon>
        <taxon>Nematoda</taxon>
        <taxon>Chromadorea</taxon>
        <taxon>Rhabditida</taxon>
        <taxon>Tylenchina</taxon>
        <taxon>Tylenchomorpha</taxon>
        <taxon>Aphelenchoidea</taxon>
        <taxon>Aphelenchoididae</taxon>
        <taxon>Bursaphelenchus</taxon>
    </lineage>
</organism>
<evidence type="ECO:0000256" key="12">
    <source>
        <dbReference type="RuleBase" id="RU363038"/>
    </source>
</evidence>
<evidence type="ECO:0000256" key="3">
    <source>
        <dbReference type="ARBA" id="ARBA00022598"/>
    </source>
</evidence>
<dbReference type="EMBL" id="CAJFCW020000002">
    <property type="protein sequence ID" value="CAG9097473.1"/>
    <property type="molecule type" value="Genomic_DNA"/>
</dbReference>
<dbReference type="Gene3D" id="3.40.50.620">
    <property type="entry name" value="HUPs"/>
    <property type="match status" value="1"/>
</dbReference>
<evidence type="ECO:0000256" key="8">
    <source>
        <dbReference type="ARBA" id="ARBA00033033"/>
    </source>
</evidence>
<evidence type="ECO:0000256" key="7">
    <source>
        <dbReference type="ARBA" id="ARBA00023146"/>
    </source>
</evidence>
<dbReference type="SMART" id="SM00836">
    <property type="entry name" value="DALR_1"/>
    <property type="match status" value="1"/>
</dbReference>
<evidence type="ECO:0000259" key="13">
    <source>
        <dbReference type="SMART" id="SM00836"/>
    </source>
</evidence>
<dbReference type="Proteomes" id="UP000783686">
    <property type="component" value="Unassembled WGS sequence"/>
</dbReference>
<dbReference type="GO" id="GO:0005524">
    <property type="term" value="F:ATP binding"/>
    <property type="evidence" value="ECO:0007669"/>
    <property type="project" value="UniProtKB-KW"/>
</dbReference>
<comment type="catalytic activity">
    <reaction evidence="10">
        <text>tRNA(Arg) + L-arginine + ATP = L-arginyl-tRNA(Arg) + AMP + diphosphate</text>
        <dbReference type="Rhea" id="RHEA:20301"/>
        <dbReference type="Rhea" id="RHEA-COMP:9658"/>
        <dbReference type="Rhea" id="RHEA-COMP:9673"/>
        <dbReference type="ChEBI" id="CHEBI:30616"/>
        <dbReference type="ChEBI" id="CHEBI:32682"/>
        <dbReference type="ChEBI" id="CHEBI:33019"/>
        <dbReference type="ChEBI" id="CHEBI:78442"/>
        <dbReference type="ChEBI" id="CHEBI:78513"/>
        <dbReference type="ChEBI" id="CHEBI:456215"/>
        <dbReference type="EC" id="6.1.1.19"/>
    </reaction>
</comment>
<sequence>MLLYLRRLQNKSCIFREIFESKNVVNKKIVVDFSSPNIAKQFHVGNLRSTLVGNFFCKINVLAGNQVASVNYLGDWGTQFGLLASYWSHSELYEKYHQIESTASLSIKLRLIQKAYVEAVARAKQEPEFYNEATSLLKSMETALISNDSSAESLKLWTEIRKVSVDYLEEFYKGLGIKFDSWDCESDHVAAASKLVDDLIAEGKVKQTPDGIWIIRDENVGGYSVLRKSDNTTLYLSREVACAINRDKIHEADEYVYVVDRAQARHFQHLKHILGLMNRSDLADKILHLGFGRVIGMSTRLGKVETTEQILIDGDRQAEKFIRKSATMKVSDEEIPAVARELAETALFINDMKRNKNQEYMFYFKDLFKQKGLFAIQEKYARITSLIENNQDLILELERAKNSETDWSRIQIDPEQSIRQLCQCLYELDASLYTSFLSSETSPLLSYMARLASRIGTAMHTARVKDEPDKKLALGRLMVFVASRNVLEEGIELLGLKPLNRL</sequence>
<feature type="domain" description="DALR anticodon binding" evidence="13">
    <location>
        <begin position="376"/>
        <end position="502"/>
    </location>
</feature>
<evidence type="ECO:0000256" key="2">
    <source>
        <dbReference type="ARBA" id="ARBA00012837"/>
    </source>
</evidence>
<evidence type="ECO:0000256" key="4">
    <source>
        <dbReference type="ARBA" id="ARBA00022741"/>
    </source>
</evidence>
<dbReference type="AlphaFoldDB" id="A0A811KAH8"/>
<dbReference type="GO" id="GO:0005739">
    <property type="term" value="C:mitochondrion"/>
    <property type="evidence" value="ECO:0007669"/>
    <property type="project" value="TreeGrafter"/>
</dbReference>
<gene>
    <name evidence="14" type="ORF">BOKJ2_LOCUS4551</name>
</gene>
<name>A0A811KAH8_9BILA</name>
<comment type="caution">
    <text evidence="14">The sequence shown here is derived from an EMBL/GenBank/DDBJ whole genome shotgun (WGS) entry which is preliminary data.</text>
</comment>
<dbReference type="EMBL" id="CAJFDH010000002">
    <property type="protein sequence ID" value="CAD5212750.1"/>
    <property type="molecule type" value="Genomic_DNA"/>
</dbReference>
<dbReference type="GO" id="GO:0032543">
    <property type="term" value="P:mitochondrial translation"/>
    <property type="evidence" value="ECO:0007669"/>
    <property type="project" value="TreeGrafter"/>
</dbReference>
<dbReference type="PANTHER" id="PTHR11956:SF11">
    <property type="entry name" value="ARGININE--TRNA LIGASE, MITOCHONDRIAL-RELATED"/>
    <property type="match status" value="1"/>
</dbReference>
<dbReference type="PRINTS" id="PR01038">
    <property type="entry name" value="TRNASYNTHARG"/>
</dbReference>
<keyword evidence="5 12" id="KW-0067">ATP-binding</keyword>
<dbReference type="SUPFAM" id="SSF47323">
    <property type="entry name" value="Anticodon-binding domain of a subclass of class I aminoacyl-tRNA synthetases"/>
    <property type="match status" value="1"/>
</dbReference>
<comment type="function">
    <text evidence="11">Catalyzes the attachment of arginine to tRNA(Arg) in a two-step reaction: arginine is first activated by ATP to form Arg-AMP and then transferred to the acceptor end of tRNA(Arg).</text>
</comment>
<reference evidence="14" key="1">
    <citation type="submission" date="2020-09" db="EMBL/GenBank/DDBJ databases">
        <authorList>
            <person name="Kikuchi T."/>
        </authorList>
    </citation>
    <scope>NUCLEOTIDE SEQUENCE</scope>
    <source>
        <strain evidence="14">SH1</strain>
    </source>
</reference>
<evidence type="ECO:0000256" key="10">
    <source>
        <dbReference type="ARBA" id="ARBA00049339"/>
    </source>
</evidence>
<evidence type="ECO:0000256" key="6">
    <source>
        <dbReference type="ARBA" id="ARBA00022917"/>
    </source>
</evidence>
<comment type="similarity">
    <text evidence="1 12">Belongs to the class-I aminoacyl-tRNA synthetase family.</text>
</comment>
<evidence type="ECO:0000256" key="1">
    <source>
        <dbReference type="ARBA" id="ARBA00005594"/>
    </source>
</evidence>
<evidence type="ECO:0000256" key="5">
    <source>
        <dbReference type="ARBA" id="ARBA00022840"/>
    </source>
</evidence>
<evidence type="ECO:0000256" key="11">
    <source>
        <dbReference type="ARBA" id="ARBA00049595"/>
    </source>
</evidence>
<dbReference type="Gene3D" id="1.10.730.10">
    <property type="entry name" value="Isoleucyl-tRNA Synthetase, Domain 1"/>
    <property type="match status" value="1"/>
</dbReference>
<keyword evidence="15" id="KW-1185">Reference proteome</keyword>
<dbReference type="Proteomes" id="UP000614601">
    <property type="component" value="Unassembled WGS sequence"/>
</dbReference>
<dbReference type="InterPro" id="IPR008909">
    <property type="entry name" value="DALR_anticod-bd"/>
</dbReference>
<proteinExistence type="inferred from homology"/>
<dbReference type="Pfam" id="PF05746">
    <property type="entry name" value="DALR_1"/>
    <property type="match status" value="1"/>
</dbReference>
<protein>
    <recommendedName>
        <fullName evidence="9">Probable arginine--tRNA ligase, mitochondrial</fullName>
        <ecNumber evidence="2">6.1.1.19</ecNumber>
    </recommendedName>
    <alternativeName>
        <fullName evidence="8">Arginyl-tRNA synthetase</fullName>
    </alternativeName>
</protein>
<dbReference type="Pfam" id="PF00750">
    <property type="entry name" value="tRNA-synt_1d"/>
    <property type="match status" value="1"/>
</dbReference>
<dbReference type="InterPro" id="IPR014729">
    <property type="entry name" value="Rossmann-like_a/b/a_fold"/>
</dbReference>
<dbReference type="InterPro" id="IPR001412">
    <property type="entry name" value="aa-tRNA-synth_I_CS"/>
</dbReference>
<dbReference type="OrthoDB" id="68056at2759"/>
<dbReference type="InterPro" id="IPR009080">
    <property type="entry name" value="tRNAsynth_Ia_anticodon-bd"/>
</dbReference>
<keyword evidence="6 12" id="KW-0648">Protein biosynthesis</keyword>
<dbReference type="SUPFAM" id="SSF52374">
    <property type="entry name" value="Nucleotidylyl transferase"/>
    <property type="match status" value="1"/>
</dbReference>
<keyword evidence="4 12" id="KW-0547">Nucleotide-binding</keyword>
<keyword evidence="7 12" id="KW-0030">Aminoacyl-tRNA synthetase</keyword>
<dbReference type="InterPro" id="IPR001278">
    <property type="entry name" value="Arg-tRNA-ligase"/>
</dbReference>
<dbReference type="GO" id="GO:0006420">
    <property type="term" value="P:arginyl-tRNA aminoacylation"/>
    <property type="evidence" value="ECO:0007669"/>
    <property type="project" value="InterPro"/>
</dbReference>
<keyword evidence="3 12" id="KW-0436">Ligase</keyword>
<dbReference type="PANTHER" id="PTHR11956">
    <property type="entry name" value="ARGINYL-TRNA SYNTHETASE"/>
    <property type="match status" value="1"/>
</dbReference>
<dbReference type="PROSITE" id="PS00178">
    <property type="entry name" value="AA_TRNA_LIGASE_I"/>
    <property type="match status" value="1"/>
</dbReference>
<accession>A0A811KAH8</accession>
<dbReference type="GO" id="GO:0004814">
    <property type="term" value="F:arginine-tRNA ligase activity"/>
    <property type="evidence" value="ECO:0007669"/>
    <property type="project" value="UniProtKB-EC"/>
</dbReference>
<evidence type="ECO:0000256" key="9">
    <source>
        <dbReference type="ARBA" id="ARBA00039495"/>
    </source>
</evidence>
<evidence type="ECO:0000313" key="14">
    <source>
        <dbReference type="EMBL" id="CAD5212750.1"/>
    </source>
</evidence>
<dbReference type="EC" id="6.1.1.19" evidence="2"/>
<dbReference type="InterPro" id="IPR035684">
    <property type="entry name" value="ArgRS_core"/>
</dbReference>
<evidence type="ECO:0000313" key="15">
    <source>
        <dbReference type="Proteomes" id="UP000614601"/>
    </source>
</evidence>